<keyword evidence="13" id="KW-1185">Reference proteome</keyword>
<evidence type="ECO:0000259" key="11">
    <source>
        <dbReference type="Pfam" id="PF00593"/>
    </source>
</evidence>
<evidence type="ECO:0000256" key="3">
    <source>
        <dbReference type="ARBA" id="ARBA00022452"/>
    </source>
</evidence>
<evidence type="ECO:0000256" key="1">
    <source>
        <dbReference type="ARBA" id="ARBA00004571"/>
    </source>
</evidence>
<evidence type="ECO:0000256" key="6">
    <source>
        <dbReference type="ARBA" id="ARBA00023077"/>
    </source>
</evidence>
<feature type="domain" description="TonB-dependent receptor-like beta-barrel" evidence="11">
    <location>
        <begin position="445"/>
        <end position="978"/>
    </location>
</feature>
<protein>
    <submittedName>
        <fullName evidence="12">TonB-dependent receptor domain-containing protein</fullName>
    </submittedName>
</protein>
<dbReference type="Gene3D" id="2.170.130.10">
    <property type="entry name" value="TonB-dependent receptor, plug domain"/>
    <property type="match status" value="1"/>
</dbReference>
<dbReference type="Proteomes" id="UP001597418">
    <property type="component" value="Unassembled WGS sequence"/>
</dbReference>
<dbReference type="PANTHER" id="PTHR30069">
    <property type="entry name" value="TONB-DEPENDENT OUTER MEMBRANE RECEPTOR"/>
    <property type="match status" value="1"/>
</dbReference>
<keyword evidence="2" id="KW-0813">Transport</keyword>
<dbReference type="EMBL" id="JBHUMB010000014">
    <property type="protein sequence ID" value="MFD2744653.1"/>
    <property type="molecule type" value="Genomic_DNA"/>
</dbReference>
<evidence type="ECO:0000256" key="4">
    <source>
        <dbReference type="ARBA" id="ARBA00022692"/>
    </source>
</evidence>
<comment type="caution">
    <text evidence="12">The sequence shown here is derived from an EMBL/GenBank/DDBJ whole genome shotgun (WGS) entry which is preliminary data.</text>
</comment>
<keyword evidence="7" id="KW-0472">Membrane</keyword>
<dbReference type="SUPFAM" id="SSF56935">
    <property type="entry name" value="Porins"/>
    <property type="match status" value="1"/>
</dbReference>
<evidence type="ECO:0000256" key="10">
    <source>
        <dbReference type="SAM" id="SignalP"/>
    </source>
</evidence>
<dbReference type="InterPro" id="IPR039426">
    <property type="entry name" value="TonB-dep_rcpt-like"/>
</dbReference>
<dbReference type="Pfam" id="PF00593">
    <property type="entry name" value="TonB_dep_Rec_b-barrel"/>
    <property type="match status" value="1"/>
</dbReference>
<accession>A0ABW5UGX0</accession>
<keyword evidence="3" id="KW-1134">Transmembrane beta strand</keyword>
<evidence type="ECO:0000256" key="2">
    <source>
        <dbReference type="ARBA" id="ARBA00022448"/>
    </source>
</evidence>
<feature type="chain" id="PRO_5046166013" evidence="10">
    <location>
        <begin position="27"/>
        <end position="1009"/>
    </location>
</feature>
<sequence length="1009" mass="112654">MYRSIKMRYFYRLLCILCLCTSQANAQQNIVIKAENLSLRQVVKQVEAQVDYTFLYDEQRISLNKRISLDVHGNLHSVLKAIERVALVELQLSGKHILMKPTRVGVLSGRVIDEQGVALQSVSVYLPSMDQRFITGEDGEFRFQYLAAKKRQEILIVSLLGRQEQRLNVELSPGERQLDDVTLPILSMGLEEIAVAPTTDQRLESNSSIYINREVILQSGALSLNDLLNLVPGKKIEAPSLQRVQQANLRTANYATSSAASRDAFALNNSFGVALIMDGVAISNNANMQTRNAGMTGMENANVFGGVSGLKGGGNSPGNYSGDYAFGGLDLRQITTDNIESVEIVAGVASARYGDLTDGAIIINRMAGSSPLHFQMQLRDNATVYGLNKGFQTKKFGGISFGANFTRSFEDNRDKLKAYNRWGGNAMWTIAGGRERAFTNTLAVDYNRNLDNVLQDPDDPTGTFVRFRTYNFSVSNRSNYRIDHGFISNIGLNMRYGQSYQNTYKEQLMNGTFVIYSDATEVGVAKGVYGPGTYTSVSHIEGKPIDFTARVDLTGHYYTGDVSHQLQFGANYNYSKNNGAGQIVDPSRPNSLSSAATAGNRSARYYDYTQIRAQQQLGLYVEDVFQIAVADRPLHVRTGARMDFFERFVTISPRANIRYELHPNWRLGLAYGFSSKAPALAQLYPGPVYYEIPLFQYTAVTETGAVDAANSLYLLHVDKYVPTNNALKPTKSQQLEFSAIYASEGFRLAMNIYDKRSYNGISTFRRFEVTTLDQYKTNPDPTAEVPYVIEGTENHRLTRNEFVNGNKSWNQGIEVLLSTPKWSPIQTVFNIRGGLTYTKAQPLQVMQDFTNPGTDAGYAVTGVYDARVRNTVVSNAALTTSTHIPKARLLVNFTAEFNILNKTNTRASDGIPTGYYTERGEFVTIPAFDPQNSQYRHLLQTQESLNNQNQPGVYSNFHLNLSKDISERLTVAFNVYNVFNYRPQYLRSDNTLIIPNSKPTYGAQVRLRL</sequence>
<dbReference type="InterPro" id="IPR000531">
    <property type="entry name" value="Beta-barrel_TonB"/>
</dbReference>
<dbReference type="InterPro" id="IPR008969">
    <property type="entry name" value="CarboxyPept-like_regulatory"/>
</dbReference>
<name>A0ABW5UGX0_9SPHI</name>
<keyword evidence="6" id="KW-0798">TonB box</keyword>
<feature type="signal peptide" evidence="10">
    <location>
        <begin position="1"/>
        <end position="26"/>
    </location>
</feature>
<reference evidence="13" key="1">
    <citation type="journal article" date="2019" name="Int. J. Syst. Evol. Microbiol.">
        <title>The Global Catalogue of Microorganisms (GCM) 10K type strain sequencing project: providing services to taxonomists for standard genome sequencing and annotation.</title>
        <authorList>
            <consortium name="The Broad Institute Genomics Platform"/>
            <consortium name="The Broad Institute Genome Sequencing Center for Infectious Disease"/>
            <person name="Wu L."/>
            <person name="Ma J."/>
        </authorList>
    </citation>
    <scope>NUCLEOTIDE SEQUENCE [LARGE SCALE GENOMIC DNA]</scope>
    <source>
        <strain evidence="13">KCTC 42247</strain>
    </source>
</reference>
<evidence type="ECO:0000256" key="5">
    <source>
        <dbReference type="ARBA" id="ARBA00022729"/>
    </source>
</evidence>
<dbReference type="Gene3D" id="2.40.170.20">
    <property type="entry name" value="TonB-dependent receptor, beta-barrel domain"/>
    <property type="match status" value="1"/>
</dbReference>
<keyword evidence="8 12" id="KW-0675">Receptor</keyword>
<gene>
    <name evidence="12" type="ORF">ACFSQ6_14745</name>
</gene>
<evidence type="ECO:0000313" key="12">
    <source>
        <dbReference type="EMBL" id="MFD2744653.1"/>
    </source>
</evidence>
<evidence type="ECO:0000256" key="8">
    <source>
        <dbReference type="ARBA" id="ARBA00023170"/>
    </source>
</evidence>
<proteinExistence type="predicted"/>
<evidence type="ECO:0000256" key="7">
    <source>
        <dbReference type="ARBA" id="ARBA00023136"/>
    </source>
</evidence>
<evidence type="ECO:0000313" key="13">
    <source>
        <dbReference type="Proteomes" id="UP001597418"/>
    </source>
</evidence>
<keyword evidence="9" id="KW-0998">Cell outer membrane</keyword>
<dbReference type="InterPro" id="IPR037066">
    <property type="entry name" value="Plug_dom_sf"/>
</dbReference>
<comment type="subcellular location">
    <subcellularLocation>
        <location evidence="1">Cell outer membrane</location>
        <topology evidence="1">Multi-pass membrane protein</topology>
    </subcellularLocation>
</comment>
<dbReference type="SUPFAM" id="SSF49464">
    <property type="entry name" value="Carboxypeptidase regulatory domain-like"/>
    <property type="match status" value="1"/>
</dbReference>
<keyword evidence="5 10" id="KW-0732">Signal</keyword>
<dbReference type="InterPro" id="IPR036942">
    <property type="entry name" value="Beta-barrel_TonB_sf"/>
</dbReference>
<keyword evidence="4" id="KW-0812">Transmembrane</keyword>
<organism evidence="12 13">
    <name type="scientific">Sphingobacterium populi</name>
    <dbReference type="NCBI Taxonomy" id="1812824"/>
    <lineage>
        <taxon>Bacteria</taxon>
        <taxon>Pseudomonadati</taxon>
        <taxon>Bacteroidota</taxon>
        <taxon>Sphingobacteriia</taxon>
        <taxon>Sphingobacteriales</taxon>
        <taxon>Sphingobacteriaceae</taxon>
        <taxon>Sphingobacterium</taxon>
    </lineage>
</organism>
<dbReference type="PANTHER" id="PTHR30069:SF29">
    <property type="entry name" value="HEMOGLOBIN AND HEMOGLOBIN-HAPTOGLOBIN-BINDING PROTEIN 1-RELATED"/>
    <property type="match status" value="1"/>
</dbReference>
<evidence type="ECO:0000256" key="9">
    <source>
        <dbReference type="ARBA" id="ARBA00023237"/>
    </source>
</evidence>